<protein>
    <submittedName>
        <fullName evidence="1">Uncharacterized protein</fullName>
    </submittedName>
</protein>
<evidence type="ECO:0000313" key="1">
    <source>
        <dbReference type="EMBL" id="QND42406.1"/>
    </source>
</evidence>
<dbReference type="AlphaFoldDB" id="A0A7G6RJH4"/>
<reference evidence="2" key="1">
    <citation type="journal article" date="2020" name="Mol. Plant Microbe">
        <title>Rhizobial microsymbionts of the narrowly endemic Oxytropis species growing in Kamchatka are characterized by significant genetic diversity and possess a set of genes that are associated with T3SS and T6SS secretion systems and can affect the development of symbiosis.</title>
        <authorList>
            <person name="Safronova V."/>
            <person name="Guro P."/>
            <person name="Sazanova A."/>
            <person name="Kuznetsova I."/>
            <person name="Belimov A."/>
            <person name="Yakubov V."/>
            <person name="Chirak E."/>
            <person name="Afonin A."/>
            <person name="Gogolev Y."/>
            <person name="Andronov E."/>
            <person name="Tikhonovich I."/>
        </authorList>
    </citation>
    <scope>NUCLEOTIDE SEQUENCE [LARGE SCALE GENOMIC DNA]</scope>
    <source>
        <strain evidence="2">RCAM0610</strain>
    </source>
</reference>
<proteinExistence type="predicted"/>
<gene>
    <name evidence="1" type="ORF">HB770_11800</name>
</gene>
<accession>A0A7G6RJH4</accession>
<name>A0A7G6RJH4_RHILV</name>
<dbReference type="Proteomes" id="UP000515518">
    <property type="component" value="Chromosome"/>
</dbReference>
<organism evidence="1 2">
    <name type="scientific">Rhizobium leguminosarum bv. viciae</name>
    <dbReference type="NCBI Taxonomy" id="387"/>
    <lineage>
        <taxon>Bacteria</taxon>
        <taxon>Pseudomonadati</taxon>
        <taxon>Pseudomonadota</taxon>
        <taxon>Alphaproteobacteria</taxon>
        <taxon>Hyphomicrobiales</taxon>
        <taxon>Rhizobiaceae</taxon>
        <taxon>Rhizobium/Agrobacterium group</taxon>
        <taxon>Rhizobium</taxon>
    </lineage>
</organism>
<dbReference type="EMBL" id="CP050549">
    <property type="protein sequence ID" value="QND42406.1"/>
    <property type="molecule type" value="Genomic_DNA"/>
</dbReference>
<evidence type="ECO:0000313" key="2">
    <source>
        <dbReference type="Proteomes" id="UP000515518"/>
    </source>
</evidence>
<sequence length="144" mass="16224">MPTPLDDLIDVVEHLDRLSEPWARNVATRLNRFVSGETRDVAAALDLKQPRGKRAWRTVSLGDARDAAIREAVAKFFPALKPKQQADALAIALGRYEASAWRTDREKQTCPYKASDLHAALWLILTRADHALSAERIRKILVTR</sequence>